<dbReference type="SUPFAM" id="SSF49599">
    <property type="entry name" value="TRAF domain-like"/>
    <property type="match status" value="1"/>
</dbReference>
<dbReference type="PROSITE" id="PS50097">
    <property type="entry name" value="BTB"/>
    <property type="match status" value="1"/>
</dbReference>
<dbReference type="InterPro" id="IPR000210">
    <property type="entry name" value="BTB/POZ_dom"/>
</dbReference>
<dbReference type="InterPro" id="IPR011333">
    <property type="entry name" value="SKP1/BTB/POZ_sf"/>
</dbReference>
<dbReference type="SUPFAM" id="SSF54695">
    <property type="entry name" value="POZ domain"/>
    <property type="match status" value="1"/>
</dbReference>
<dbReference type="InterPro" id="IPR008974">
    <property type="entry name" value="TRAF-like"/>
</dbReference>
<dbReference type="SMART" id="SM00225">
    <property type="entry name" value="BTB"/>
    <property type="match status" value="1"/>
</dbReference>
<dbReference type="AlphaFoldDB" id="A0A7E4ULZ3"/>
<dbReference type="InterPro" id="IPR002083">
    <property type="entry name" value="MATH/TRAF_dom"/>
</dbReference>
<evidence type="ECO:0000313" key="3">
    <source>
        <dbReference type="WBParaSite" id="Pan_g10036.t1"/>
    </source>
</evidence>
<dbReference type="Gene3D" id="3.30.710.10">
    <property type="entry name" value="Potassium Channel Kv1.1, Chain A"/>
    <property type="match status" value="1"/>
</dbReference>
<dbReference type="PANTHER" id="PTHR46672:SF8">
    <property type="entry name" value="BTB DOMAIN-CONTAINING PROTEIN"/>
    <property type="match status" value="1"/>
</dbReference>
<dbReference type="Gene3D" id="2.60.210.10">
    <property type="entry name" value="Apoptosis, Tumor Necrosis Factor Receptor Associated Protein 2, Chain A"/>
    <property type="match status" value="1"/>
</dbReference>
<accession>A0A7E4ULZ3</accession>
<dbReference type="PANTHER" id="PTHR46672">
    <property type="entry name" value="OS08G0495500 PROTEIN-RELATED"/>
    <property type="match status" value="1"/>
</dbReference>
<evidence type="ECO:0000313" key="2">
    <source>
        <dbReference type="Proteomes" id="UP000492821"/>
    </source>
</evidence>
<dbReference type="Pfam" id="PF00651">
    <property type="entry name" value="BTB"/>
    <property type="match status" value="1"/>
</dbReference>
<dbReference type="InterPro" id="IPR044714">
    <property type="entry name" value="AtSIBP1-like"/>
</dbReference>
<organism evidence="2 3">
    <name type="scientific">Panagrellus redivivus</name>
    <name type="common">Microworm</name>
    <dbReference type="NCBI Taxonomy" id="6233"/>
    <lineage>
        <taxon>Eukaryota</taxon>
        <taxon>Metazoa</taxon>
        <taxon>Ecdysozoa</taxon>
        <taxon>Nematoda</taxon>
        <taxon>Chromadorea</taxon>
        <taxon>Rhabditida</taxon>
        <taxon>Tylenchina</taxon>
        <taxon>Panagrolaimomorpha</taxon>
        <taxon>Panagrolaimoidea</taxon>
        <taxon>Panagrolaimidae</taxon>
        <taxon>Panagrellus</taxon>
    </lineage>
</organism>
<dbReference type="Proteomes" id="UP000492821">
    <property type="component" value="Unassembled WGS sequence"/>
</dbReference>
<keyword evidence="2" id="KW-1185">Reference proteome</keyword>
<evidence type="ECO:0000259" key="1">
    <source>
        <dbReference type="PROSITE" id="PS50097"/>
    </source>
</evidence>
<dbReference type="CDD" id="cd00121">
    <property type="entry name" value="MATH"/>
    <property type="match status" value="1"/>
</dbReference>
<protein>
    <submittedName>
        <fullName evidence="3">BTB domain-containing protein</fullName>
    </submittedName>
</protein>
<dbReference type="CDD" id="cd18186">
    <property type="entry name" value="BTB_POZ_ZBTB_KLHL-like"/>
    <property type="match status" value="1"/>
</dbReference>
<sequence length="396" mass="45130">MADTKNAFTVKDSTTFIIHESELAEQKVAEHLETPDRNILHSDGLKWKIRWYAAGYNEDSAGHISIFLMSNKNVRRRMSVVIDGSLIKAFTVFDSTSSKGWPKYAKHSALRPLFRGGKLTVTCSIEFEFLVPFLYKTPRLADGCGHVEFDVELVMENGNVGAHKSFLSLMSPVFHAIFSNNSAESKSGTVEITDFEFETVKAAIDLCYGREVPDNSIKMVIKILRFAHKYEIKAVTTQLESIPRLNLSALNFCAIAQYAYDCSKDNLFTECCNFFKKHQTLSSMHFFHLPPTLAVDMLKRAFGLETRFDVLRHAHKHEYNLVMSHLEQPLLKSLSLKDICPAISYAWDCSRDELQKKCAVFYNDNQAEVSNLQEFINLPPKIVHGVLKLRFELRHS</sequence>
<dbReference type="WBParaSite" id="Pan_g10036.t1">
    <property type="protein sequence ID" value="Pan_g10036.t1"/>
    <property type="gene ID" value="Pan_g10036"/>
</dbReference>
<reference evidence="2" key="1">
    <citation type="journal article" date="2013" name="Genetics">
        <title>The draft genome and transcriptome of Panagrellus redivivus are shaped by the harsh demands of a free-living lifestyle.</title>
        <authorList>
            <person name="Srinivasan J."/>
            <person name="Dillman A.R."/>
            <person name="Macchietto M.G."/>
            <person name="Heikkinen L."/>
            <person name="Lakso M."/>
            <person name="Fracchia K.M."/>
            <person name="Antoshechkin I."/>
            <person name="Mortazavi A."/>
            <person name="Wong G."/>
            <person name="Sternberg P.W."/>
        </authorList>
    </citation>
    <scope>NUCLEOTIDE SEQUENCE [LARGE SCALE GENOMIC DNA]</scope>
    <source>
        <strain evidence="2">MT8872</strain>
    </source>
</reference>
<proteinExistence type="predicted"/>
<reference evidence="3" key="2">
    <citation type="submission" date="2020-10" db="UniProtKB">
        <authorList>
            <consortium name="WormBaseParasite"/>
        </authorList>
    </citation>
    <scope>IDENTIFICATION</scope>
</reference>
<name>A0A7E4ULZ3_PANRE</name>
<feature type="domain" description="BTB" evidence="1">
    <location>
        <begin position="149"/>
        <end position="216"/>
    </location>
</feature>